<evidence type="ECO:0000313" key="3">
    <source>
        <dbReference type="EMBL" id="MDZ7280222.1"/>
    </source>
</evidence>
<protein>
    <submittedName>
        <fullName evidence="3">FAD-dependent oxidoreductase</fullName>
    </submittedName>
</protein>
<dbReference type="NCBIfam" id="NF004835">
    <property type="entry name" value="PRK06185.1-4"/>
    <property type="match status" value="1"/>
</dbReference>
<dbReference type="Gene3D" id="3.50.50.60">
    <property type="entry name" value="FAD/NAD(P)-binding domain"/>
    <property type="match status" value="2"/>
</dbReference>
<comment type="caution">
    <text evidence="3">The sequence shown here is derived from an EMBL/GenBank/DDBJ whole genome shotgun (WGS) entry which is preliminary data.</text>
</comment>
<proteinExistence type="predicted"/>
<dbReference type="PANTHER" id="PTHR43476">
    <property type="entry name" value="3-(3-HYDROXY-PHENYL)PROPIONATE/3-HYDROXYCINNAMIC ACID HYDROXYLASE"/>
    <property type="match status" value="1"/>
</dbReference>
<evidence type="ECO:0000313" key="4">
    <source>
        <dbReference type="Proteomes" id="UP001288620"/>
    </source>
</evidence>
<dbReference type="EMBL" id="JAOBTT010000002">
    <property type="protein sequence ID" value="MDZ7280222.1"/>
    <property type="molecule type" value="Genomic_DNA"/>
</dbReference>
<evidence type="ECO:0000259" key="2">
    <source>
        <dbReference type="Pfam" id="PF01494"/>
    </source>
</evidence>
<sequence>MTLKQGATHSADCCIVGAGPAGLMLAYLLVRAGLRVTVIEKHADFLRDFRGDTIHPSTLEIMHQLGLLEALLTLPHQRVEKLEAEIGGQKITMADFSRLPVTCRFIAFMPQWDFLTFLAEKAAAFPGFTLMQSTRFEQLVYDNNVLSGVEVKHGSDTLTVRTRLVIGADGRHSRVRDAAGFTSQSFGAPRDVVWFRLSKQSGDPRLGVGHNGPKQNMILIDRDDYWQCGYSIEKGQFEVLKAAGLPAFKAALAEALPFKPERLEEVDEWDKLKLLSIRIDRLDAWMKPGILCIGDAAHAMSPIGGVGVNLAIQDAVAAANVLIRPLQRGEVTLRDLQRVQKRRQFPTVATQLLQIKMSGRKRQGRPSGKMPKMIGRMPFLRHLFGRLIGLGFRTERPKYLK</sequence>
<dbReference type="Pfam" id="PF01494">
    <property type="entry name" value="FAD_binding_3"/>
    <property type="match status" value="1"/>
</dbReference>
<feature type="domain" description="FAD-binding" evidence="2">
    <location>
        <begin position="12"/>
        <end position="335"/>
    </location>
</feature>
<dbReference type="RefSeq" id="WP_322544111.1">
    <property type="nucleotide sequence ID" value="NZ_JAOBTT010000002.1"/>
</dbReference>
<reference evidence="4" key="1">
    <citation type="submission" date="2023-07" db="EMBL/GenBank/DDBJ databases">
        <title>Structural and functional analysis of rice phyllospheric bacteria for their antimicrobial properties and defense elicitation against blast disease.</title>
        <authorList>
            <person name="Sahu K.P."/>
            <person name="Asharani P."/>
            <person name="Kumar M."/>
            <person name="Reddy B."/>
            <person name="Kumar A."/>
        </authorList>
    </citation>
    <scope>NUCLEOTIDE SEQUENCE [LARGE SCALE GENOMIC DNA]</scope>
    <source>
        <strain evidence="4">OsEp_Plm_30P10</strain>
    </source>
</reference>
<dbReference type="PRINTS" id="PR00420">
    <property type="entry name" value="RNGMNOXGNASE"/>
</dbReference>
<dbReference type="InterPro" id="IPR050631">
    <property type="entry name" value="PheA/TfdB_FAD_monoxygenase"/>
</dbReference>
<dbReference type="Proteomes" id="UP001288620">
    <property type="component" value="Unassembled WGS sequence"/>
</dbReference>
<dbReference type="SUPFAM" id="SSF51905">
    <property type="entry name" value="FAD/NAD(P)-binding domain"/>
    <property type="match status" value="1"/>
</dbReference>
<name>A0ABU5LJW7_9GAMM</name>
<dbReference type="NCBIfam" id="NF004834">
    <property type="entry name" value="PRK06185.1-3"/>
    <property type="match status" value="1"/>
</dbReference>
<accession>A0ABU5LJW7</accession>
<keyword evidence="4" id="KW-1185">Reference proteome</keyword>
<dbReference type="PANTHER" id="PTHR43476:SF5">
    <property type="entry name" value="FAD-DEPENDENT MONOOXYGENASE"/>
    <property type="match status" value="1"/>
</dbReference>
<keyword evidence="1" id="KW-0560">Oxidoreductase</keyword>
<dbReference type="InterPro" id="IPR036188">
    <property type="entry name" value="FAD/NAD-bd_sf"/>
</dbReference>
<gene>
    <name evidence="3" type="ORF">N4G40_18370</name>
</gene>
<organism evidence="3 4">
    <name type="scientific">Pantoea eucrina</name>
    <dbReference type="NCBI Taxonomy" id="472693"/>
    <lineage>
        <taxon>Bacteria</taxon>
        <taxon>Pseudomonadati</taxon>
        <taxon>Pseudomonadota</taxon>
        <taxon>Gammaproteobacteria</taxon>
        <taxon>Enterobacterales</taxon>
        <taxon>Erwiniaceae</taxon>
        <taxon>Pantoea</taxon>
    </lineage>
</organism>
<evidence type="ECO:0000256" key="1">
    <source>
        <dbReference type="ARBA" id="ARBA00023002"/>
    </source>
</evidence>
<dbReference type="InterPro" id="IPR002938">
    <property type="entry name" value="FAD-bd"/>
</dbReference>